<gene>
    <name evidence="2" type="ORF">PHATRDRAFT_46059</name>
</gene>
<keyword evidence="3" id="KW-1185">Reference proteome</keyword>
<feature type="compositionally biased region" description="Polar residues" evidence="1">
    <location>
        <begin position="286"/>
        <end position="316"/>
    </location>
</feature>
<feature type="compositionally biased region" description="Polar residues" evidence="1">
    <location>
        <begin position="250"/>
        <end position="259"/>
    </location>
</feature>
<dbReference type="PaxDb" id="2850-Phatr46059"/>
<feature type="compositionally biased region" description="Polar residues" evidence="1">
    <location>
        <begin position="31"/>
        <end position="81"/>
    </location>
</feature>
<dbReference type="HOGENOM" id="CLU_318194_0_0_1"/>
<evidence type="ECO:0000313" key="2">
    <source>
        <dbReference type="EMBL" id="EEC47982.1"/>
    </source>
</evidence>
<feature type="compositionally biased region" description="Low complexity" evidence="1">
    <location>
        <begin position="7"/>
        <end position="29"/>
    </location>
</feature>
<dbReference type="PANTHER" id="PTHR48125:SF10">
    <property type="entry name" value="OS12G0136300 PROTEIN"/>
    <property type="match status" value="1"/>
</dbReference>
<name>B7FZW9_PHATC</name>
<feature type="compositionally biased region" description="Low complexity" evidence="1">
    <location>
        <begin position="317"/>
        <end position="336"/>
    </location>
</feature>
<feature type="compositionally biased region" description="Low complexity" evidence="1">
    <location>
        <begin position="87"/>
        <end position="127"/>
    </location>
</feature>
<dbReference type="KEGG" id="pti:PHATRDRAFT_46059"/>
<feature type="compositionally biased region" description="Polar residues" evidence="1">
    <location>
        <begin position="131"/>
        <end position="141"/>
    </location>
</feature>
<feature type="compositionally biased region" description="Polar residues" evidence="1">
    <location>
        <begin position="450"/>
        <end position="468"/>
    </location>
</feature>
<sequence length="915" mass="98137">MSGNNMESLLLGGDDSSSGESDSEAAAAAPRTSQSTPTAQSSISANNQYSNAPPTAGMSQSEMSQRLKSLYSSPGNSNTSRPPVSAPQPQSYPQQPQPYASGPAAHSSQQQQQQQQQQPQQQASSAPLMRQHSQPSTQPPTVQHVGAGGGGGGVRHATHPNVMMQSRAPPSSSQISHHPQSRHSLTSSTSNSARAHDPFEPTPVSHILQRQQEKAHQRQQHQHQQLQQPQSQQQQQQTRPTMPSGGGGPTNSQSGRSAYSQHPLAPSQQQQRQQALSSSQGHHRATSSMQTAITSNSSNSGVRTSHSSNTMPNTNHPSGLTSPSGGSSSRTSSMPTNPQDRAAMEREIKKQKEKFLVFTRVLLKYLEQKDPPVHAKVKAIIKDCAERNKRQEPGYESVTKLMRARLKQVVDEAYWKRAENYLHHFMVQKAKTAQAGSSSAAVVLADDKTSGVSLPGPSTNGSSATTSVEAAERKKAELQRLRQLQLAHQKQAVASRSATSTGQTAASVRQEVSKQSAPRQQAAQPSPAAAPSASSATPSSTPPTAASTKGKSGQSTKKSPNASKSRKSSTSPTPRRTSNASGSGAASAAPTASEAKKDPVVPPPVREYKEFMEMVDHAIHLGDWSTTALMLGSKTSSQLSEEQRNLLYSDPSPIGAIVPPESMLLRPEWGRTNIISSRVAWARLRLREQNIDTNSTLPVVGDNPLTSISYNGDGSKVTLISRQKATAWFNEDTAEKDSTLAVLSEGCEIYLKSVLEKALHCARQRQNLDGIRLWHQQSTPGAPQPPLTIRLGCDVSRQVARAAGNAAMTCKRMEEALERQSDLSSAQRTLSNATLSGATSMAELSLKPKLARGAEDANYEAKRSFEIYGGKESSQPPLGRVPKKAKLEVADFLAGMHLVNPGKHRARTVSSSFAF</sequence>
<dbReference type="OrthoDB" id="48816at2759"/>
<feature type="compositionally biased region" description="Low complexity" evidence="1">
    <location>
        <begin position="222"/>
        <end position="239"/>
    </location>
</feature>
<dbReference type="OMA" id="AQIKECY"/>
<feature type="region of interest" description="Disordered" evidence="1">
    <location>
        <begin position="1"/>
        <end position="344"/>
    </location>
</feature>
<feature type="region of interest" description="Disordered" evidence="1">
    <location>
        <begin position="450"/>
        <end position="474"/>
    </location>
</feature>
<dbReference type="GeneID" id="7201415"/>
<proteinExistence type="predicted"/>
<feature type="compositionally biased region" description="Low complexity" evidence="1">
    <location>
        <begin position="169"/>
        <end position="193"/>
    </location>
</feature>
<protein>
    <submittedName>
        <fullName evidence="2">Uncharacterized protein</fullName>
    </submittedName>
</protein>
<evidence type="ECO:0000313" key="3">
    <source>
        <dbReference type="Proteomes" id="UP000000759"/>
    </source>
</evidence>
<dbReference type="STRING" id="556484.B7FZW9"/>
<reference evidence="2 3" key="1">
    <citation type="journal article" date="2008" name="Nature">
        <title>The Phaeodactylum genome reveals the evolutionary history of diatom genomes.</title>
        <authorList>
            <person name="Bowler C."/>
            <person name="Allen A.E."/>
            <person name="Badger J.H."/>
            <person name="Grimwood J."/>
            <person name="Jabbari K."/>
            <person name="Kuo A."/>
            <person name="Maheswari U."/>
            <person name="Martens C."/>
            <person name="Maumus F."/>
            <person name="Otillar R.P."/>
            <person name="Rayko E."/>
            <person name="Salamov A."/>
            <person name="Vandepoele K."/>
            <person name="Beszteri B."/>
            <person name="Gruber A."/>
            <person name="Heijde M."/>
            <person name="Katinka M."/>
            <person name="Mock T."/>
            <person name="Valentin K."/>
            <person name="Verret F."/>
            <person name="Berges J.A."/>
            <person name="Brownlee C."/>
            <person name="Cadoret J.P."/>
            <person name="Chiovitti A."/>
            <person name="Choi C.J."/>
            <person name="Coesel S."/>
            <person name="De Martino A."/>
            <person name="Detter J.C."/>
            <person name="Durkin C."/>
            <person name="Falciatore A."/>
            <person name="Fournet J."/>
            <person name="Haruta M."/>
            <person name="Huysman M.J."/>
            <person name="Jenkins B.D."/>
            <person name="Jiroutova K."/>
            <person name="Jorgensen R.E."/>
            <person name="Joubert Y."/>
            <person name="Kaplan A."/>
            <person name="Kroger N."/>
            <person name="Kroth P.G."/>
            <person name="La Roche J."/>
            <person name="Lindquist E."/>
            <person name="Lommer M."/>
            <person name="Martin-Jezequel V."/>
            <person name="Lopez P.J."/>
            <person name="Lucas S."/>
            <person name="Mangogna M."/>
            <person name="McGinnis K."/>
            <person name="Medlin L.K."/>
            <person name="Montsant A."/>
            <person name="Oudot-Le Secq M.P."/>
            <person name="Napoli C."/>
            <person name="Obornik M."/>
            <person name="Parker M.S."/>
            <person name="Petit J.L."/>
            <person name="Porcel B.M."/>
            <person name="Poulsen N."/>
            <person name="Robison M."/>
            <person name="Rychlewski L."/>
            <person name="Rynearson T.A."/>
            <person name="Schmutz J."/>
            <person name="Shapiro H."/>
            <person name="Siaut M."/>
            <person name="Stanley M."/>
            <person name="Sussman M.R."/>
            <person name="Taylor A.R."/>
            <person name="Vardi A."/>
            <person name="von Dassow P."/>
            <person name="Vyverman W."/>
            <person name="Willis A."/>
            <person name="Wyrwicz L.S."/>
            <person name="Rokhsar D.S."/>
            <person name="Weissenbach J."/>
            <person name="Armbrust E.V."/>
            <person name="Green B.R."/>
            <person name="Van de Peer Y."/>
            <person name="Grigoriev I.V."/>
        </authorList>
    </citation>
    <scope>NUCLEOTIDE SEQUENCE [LARGE SCALE GENOMIC DNA]</scope>
    <source>
        <strain evidence="2 3">CCAP 1055/1</strain>
    </source>
</reference>
<dbReference type="EMBL" id="CM000612">
    <property type="protein sequence ID" value="EEC47982.1"/>
    <property type="molecule type" value="Genomic_DNA"/>
</dbReference>
<dbReference type="RefSeq" id="XP_002180574.1">
    <property type="nucleotide sequence ID" value="XM_002180538.1"/>
</dbReference>
<dbReference type="InParanoid" id="B7FZW9"/>
<reference evidence="3" key="2">
    <citation type="submission" date="2008-08" db="EMBL/GenBank/DDBJ databases">
        <authorList>
            <consortium name="Diatom Consortium"/>
            <person name="Grigoriev I."/>
            <person name="Grimwood J."/>
            <person name="Kuo A."/>
            <person name="Otillar R.P."/>
            <person name="Salamov A."/>
            <person name="Detter J.C."/>
            <person name="Lindquist E."/>
            <person name="Shapiro H."/>
            <person name="Lucas S."/>
            <person name="Glavina del Rio T."/>
            <person name="Pitluck S."/>
            <person name="Rokhsar D."/>
            <person name="Bowler C."/>
        </authorList>
    </citation>
    <scope>GENOME REANNOTATION</scope>
    <source>
        <strain evidence="3">CCAP 1055/1</strain>
    </source>
</reference>
<organism evidence="2 3">
    <name type="scientific">Phaeodactylum tricornutum (strain CCAP 1055/1)</name>
    <dbReference type="NCBI Taxonomy" id="556484"/>
    <lineage>
        <taxon>Eukaryota</taxon>
        <taxon>Sar</taxon>
        <taxon>Stramenopiles</taxon>
        <taxon>Ochrophyta</taxon>
        <taxon>Bacillariophyta</taxon>
        <taxon>Bacillariophyceae</taxon>
        <taxon>Bacillariophycidae</taxon>
        <taxon>Naviculales</taxon>
        <taxon>Phaeodactylaceae</taxon>
        <taxon>Phaeodactylum</taxon>
    </lineage>
</organism>
<evidence type="ECO:0000256" key="1">
    <source>
        <dbReference type="SAM" id="MobiDB-lite"/>
    </source>
</evidence>
<feature type="compositionally biased region" description="Polar residues" evidence="1">
    <location>
        <begin position="494"/>
        <end position="507"/>
    </location>
</feature>
<dbReference type="Proteomes" id="UP000000759">
    <property type="component" value="Chromosome 9"/>
</dbReference>
<accession>B7FZW9</accession>
<dbReference type="PANTHER" id="PTHR48125">
    <property type="entry name" value="LP07818P1"/>
    <property type="match status" value="1"/>
</dbReference>
<feature type="region of interest" description="Disordered" evidence="1">
    <location>
        <begin position="489"/>
        <end position="602"/>
    </location>
</feature>
<dbReference type="eggNOG" id="ENOG502SHKK">
    <property type="taxonomic scope" value="Eukaryota"/>
</dbReference>
<feature type="compositionally biased region" description="Low complexity" evidence="1">
    <location>
        <begin position="260"/>
        <end position="280"/>
    </location>
</feature>
<dbReference type="AlphaFoldDB" id="B7FZW9"/>
<feature type="compositionally biased region" description="Low complexity" evidence="1">
    <location>
        <begin position="515"/>
        <end position="593"/>
    </location>
</feature>